<dbReference type="EMBL" id="FNBE01000011">
    <property type="protein sequence ID" value="SDG34149.1"/>
    <property type="molecule type" value="Genomic_DNA"/>
</dbReference>
<evidence type="ECO:0000313" key="2">
    <source>
        <dbReference type="Proteomes" id="UP000198967"/>
    </source>
</evidence>
<protein>
    <recommendedName>
        <fullName evidence="3">Transposase</fullName>
    </recommendedName>
</protein>
<name>A0A1G7THM5_PSEOR</name>
<keyword evidence="2" id="KW-1185">Reference proteome</keyword>
<dbReference type="Proteomes" id="UP000198967">
    <property type="component" value="Unassembled WGS sequence"/>
</dbReference>
<organism evidence="1 2">
    <name type="scientific">Pseudonocardia oroxyli</name>
    <dbReference type="NCBI Taxonomy" id="366584"/>
    <lineage>
        <taxon>Bacteria</taxon>
        <taxon>Bacillati</taxon>
        <taxon>Actinomycetota</taxon>
        <taxon>Actinomycetes</taxon>
        <taxon>Pseudonocardiales</taxon>
        <taxon>Pseudonocardiaceae</taxon>
        <taxon>Pseudonocardia</taxon>
    </lineage>
</organism>
<evidence type="ECO:0000313" key="1">
    <source>
        <dbReference type="EMBL" id="SDG34149.1"/>
    </source>
</evidence>
<reference evidence="1 2" key="1">
    <citation type="submission" date="2016-10" db="EMBL/GenBank/DDBJ databases">
        <authorList>
            <person name="de Groot N.N."/>
        </authorList>
    </citation>
    <scope>NUCLEOTIDE SEQUENCE [LARGE SCALE GENOMIC DNA]</scope>
    <source>
        <strain evidence="1 2">CGMCC 4.3143</strain>
    </source>
</reference>
<accession>A0A1G7THM5</accession>
<evidence type="ECO:0008006" key="3">
    <source>
        <dbReference type="Google" id="ProtNLM"/>
    </source>
</evidence>
<dbReference type="STRING" id="366584.SAMN05216377_11119"/>
<sequence>MALVTRLRYHEPTRTSVARRTAQGLSKKDIMRCLKRFLVREVHAAVLADFSASHALDSAEEHLAVGAPNEN</sequence>
<gene>
    <name evidence="1" type="ORF">SAMN05216377_11119</name>
</gene>
<proteinExistence type="predicted"/>
<dbReference type="RefSeq" id="WP_218129872.1">
    <property type="nucleotide sequence ID" value="NZ_FNBE01000011.1"/>
</dbReference>
<dbReference type="AlphaFoldDB" id="A0A1G7THM5"/>